<dbReference type="InterPro" id="IPR036162">
    <property type="entry name" value="Resolvase-like_N_sf"/>
</dbReference>
<dbReference type="InterPro" id="IPR011109">
    <property type="entry name" value="DNA_bind_recombinase_dom"/>
</dbReference>
<dbReference type="Gene3D" id="3.40.50.1390">
    <property type="entry name" value="Resolvase, N-terminal catalytic domain"/>
    <property type="match status" value="1"/>
</dbReference>
<dbReference type="CDD" id="cd03768">
    <property type="entry name" value="SR_ResInv"/>
    <property type="match status" value="1"/>
</dbReference>
<proteinExistence type="predicted"/>
<dbReference type="AlphaFoldDB" id="A0A0M3DIV8"/>
<dbReference type="OrthoDB" id="9797501at2"/>
<feature type="domain" description="Resolvase/invertase-type recombinase catalytic" evidence="1">
    <location>
        <begin position="3"/>
        <end position="151"/>
    </location>
</feature>
<dbReference type="Pfam" id="PF00239">
    <property type="entry name" value="Resolvase"/>
    <property type="match status" value="1"/>
</dbReference>
<dbReference type="GO" id="GO:0000150">
    <property type="term" value="F:DNA strand exchange activity"/>
    <property type="evidence" value="ECO:0007669"/>
    <property type="project" value="InterPro"/>
</dbReference>
<evidence type="ECO:0000259" key="1">
    <source>
        <dbReference type="PROSITE" id="PS51736"/>
    </source>
</evidence>
<dbReference type="InterPro" id="IPR050639">
    <property type="entry name" value="SSR_resolvase"/>
</dbReference>
<evidence type="ECO:0000313" key="3">
    <source>
        <dbReference type="EMBL" id="KKY02505.1"/>
    </source>
</evidence>
<sequence>MKKVVGYLRISTASQIDNTSIEMQREKIELYCKLNNIELVNTYVDEGWSAKDSDRPSYNKMIEFVSNKENDVDTIIVYKADRIHRSLKNLMIMVDYLQEIGVGFISLTEQFNTNTAQGLLFLQMIGSFSEFERKLISERTHSGRVAKGKKNLFPGGRIPLGYKLVENDMLMIKEDEAIIVKDIFKLRSKGVSYERIGRKYNFTKQRIAYILSNPIYTGVYKYDGKIEKNRINLQVPPIISRYMWNKVNSKSS</sequence>
<dbReference type="SMART" id="SM00857">
    <property type="entry name" value="Resolvase"/>
    <property type="match status" value="1"/>
</dbReference>
<evidence type="ECO:0000259" key="2">
    <source>
        <dbReference type="PROSITE" id="PS51737"/>
    </source>
</evidence>
<dbReference type="InterPro" id="IPR006119">
    <property type="entry name" value="Resolv_N"/>
</dbReference>
<dbReference type="PROSITE" id="PS51737">
    <property type="entry name" value="RECOMBINASE_DNA_BIND"/>
    <property type="match status" value="1"/>
</dbReference>
<gene>
    <name evidence="3" type="ORF">VN21_02830</name>
</gene>
<dbReference type="GO" id="GO:0003677">
    <property type="term" value="F:DNA binding"/>
    <property type="evidence" value="ECO:0007669"/>
    <property type="project" value="InterPro"/>
</dbReference>
<dbReference type="Gene3D" id="3.90.1750.20">
    <property type="entry name" value="Putative Large Serine Recombinase, Chain B, Domain 2"/>
    <property type="match status" value="1"/>
</dbReference>
<dbReference type="EMBL" id="LBBT01000055">
    <property type="protein sequence ID" value="KKY02505.1"/>
    <property type="molecule type" value="Genomic_DNA"/>
</dbReference>
<accession>A0A0M3DIV8</accession>
<evidence type="ECO:0000313" key="4">
    <source>
        <dbReference type="Proteomes" id="UP000034407"/>
    </source>
</evidence>
<dbReference type="SUPFAM" id="SSF53041">
    <property type="entry name" value="Resolvase-like"/>
    <property type="match status" value="1"/>
</dbReference>
<dbReference type="Proteomes" id="UP000034407">
    <property type="component" value="Unassembled WGS sequence"/>
</dbReference>
<dbReference type="PANTHER" id="PTHR30461">
    <property type="entry name" value="DNA-INVERTASE FROM LAMBDOID PROPHAGE"/>
    <property type="match status" value="1"/>
</dbReference>
<dbReference type="InterPro" id="IPR038109">
    <property type="entry name" value="DNA_bind_recomb_sf"/>
</dbReference>
<comment type="caution">
    <text evidence="3">The sequence shown here is derived from an EMBL/GenBank/DDBJ whole genome shotgun (WGS) entry which is preliminary data.</text>
</comment>
<dbReference type="PANTHER" id="PTHR30461:SF23">
    <property type="entry name" value="DNA RECOMBINASE-RELATED"/>
    <property type="match status" value="1"/>
</dbReference>
<dbReference type="PATRIC" id="fig|1629550.3.peg.3268"/>
<feature type="domain" description="Recombinase" evidence="2">
    <location>
        <begin position="159"/>
        <end position="252"/>
    </location>
</feature>
<keyword evidence="4" id="KW-1185">Reference proteome</keyword>
<dbReference type="RefSeq" id="WP_046821953.1">
    <property type="nucleotide sequence ID" value="NZ_JBCLWQ010000004.1"/>
</dbReference>
<dbReference type="Pfam" id="PF07508">
    <property type="entry name" value="Recombinase"/>
    <property type="match status" value="1"/>
</dbReference>
<organism evidence="3 4">
    <name type="scientific">Paraclostridium benzoelyticum</name>
    <dbReference type="NCBI Taxonomy" id="1629550"/>
    <lineage>
        <taxon>Bacteria</taxon>
        <taxon>Bacillati</taxon>
        <taxon>Bacillota</taxon>
        <taxon>Clostridia</taxon>
        <taxon>Peptostreptococcales</taxon>
        <taxon>Peptostreptococcaceae</taxon>
        <taxon>Paraclostridium</taxon>
    </lineage>
</organism>
<dbReference type="PROSITE" id="PS51736">
    <property type="entry name" value="RECOMBINASES_3"/>
    <property type="match status" value="1"/>
</dbReference>
<reference evidence="3 4" key="1">
    <citation type="submission" date="2015-04" db="EMBL/GenBank/DDBJ databases">
        <title>Microcin producing Clostridium sp. JC272T.</title>
        <authorList>
            <person name="Jyothsna T."/>
            <person name="Sasikala C."/>
            <person name="Ramana C."/>
        </authorList>
    </citation>
    <scope>NUCLEOTIDE SEQUENCE [LARGE SCALE GENOMIC DNA]</scope>
    <source>
        <strain evidence="3 4">JC272</strain>
    </source>
</reference>
<name>A0A0M3DIV8_9FIRM</name>
<evidence type="ECO:0008006" key="5">
    <source>
        <dbReference type="Google" id="ProtNLM"/>
    </source>
</evidence>
<protein>
    <recommendedName>
        <fullName evidence="5">Resolvase</fullName>
    </recommendedName>
</protein>